<feature type="disulfide bond" evidence="11">
    <location>
        <begin position="495"/>
        <end position="510"/>
    </location>
</feature>
<proteinExistence type="inferred from homology"/>
<feature type="compositionally biased region" description="Acidic residues" evidence="12">
    <location>
        <begin position="244"/>
        <end position="259"/>
    </location>
</feature>
<feature type="disulfide bond" evidence="11">
    <location>
        <begin position="458"/>
        <end position="473"/>
    </location>
</feature>
<dbReference type="RefSeq" id="XP_008321346.1">
    <property type="nucleotide sequence ID" value="XM_008323124.3"/>
</dbReference>
<dbReference type="InterPro" id="IPR002172">
    <property type="entry name" value="LDrepeatLR_classA_rpt"/>
</dbReference>
<comment type="subcellular location">
    <subcellularLocation>
        <location evidence="10">Membrane</location>
        <location evidence="10">Coated pit</location>
    </subcellularLocation>
    <subcellularLocation>
        <location evidence="1">Membrane</location>
        <topology evidence="1">Single-pass membrane protein</topology>
    </subcellularLocation>
</comment>
<reference evidence="15 16" key="1">
    <citation type="journal article" date="2014" name="Nat. Genet.">
        <title>Whole-genome sequence of a flatfish provides insights into ZW sex chromosome evolution and adaptation to a benthic lifestyle.</title>
        <authorList>
            <person name="Chen S."/>
            <person name="Zhang G."/>
            <person name="Shao C."/>
            <person name="Huang Q."/>
            <person name="Liu G."/>
            <person name="Zhang P."/>
            <person name="Song W."/>
            <person name="An N."/>
            <person name="Chalopin D."/>
            <person name="Volff J.N."/>
            <person name="Hong Y."/>
            <person name="Li Q."/>
            <person name="Sha Z."/>
            <person name="Zhou H."/>
            <person name="Xie M."/>
            <person name="Yu Q."/>
            <person name="Liu Y."/>
            <person name="Xiang H."/>
            <person name="Wang N."/>
            <person name="Wu K."/>
            <person name="Yang C."/>
            <person name="Zhou Q."/>
            <person name="Liao X."/>
            <person name="Yang L."/>
            <person name="Hu Q."/>
            <person name="Zhang J."/>
            <person name="Meng L."/>
            <person name="Jin L."/>
            <person name="Tian Y."/>
            <person name="Lian J."/>
            <person name="Yang J."/>
            <person name="Miao G."/>
            <person name="Liu S."/>
            <person name="Liang Z."/>
            <person name="Yan F."/>
            <person name="Li Y."/>
            <person name="Sun B."/>
            <person name="Zhang H."/>
            <person name="Zhang J."/>
            <person name="Zhu Y."/>
            <person name="Du M."/>
            <person name="Zhao Y."/>
            <person name="Schartl M."/>
            <person name="Tang Q."/>
            <person name="Wang J."/>
        </authorList>
    </citation>
    <scope>NUCLEOTIDE SEQUENCE</scope>
</reference>
<dbReference type="SUPFAM" id="SSF49854">
    <property type="entry name" value="Spermadhesin, CUB domain"/>
    <property type="match status" value="2"/>
</dbReference>
<dbReference type="PROSITE" id="PS50068">
    <property type="entry name" value="LDLRA_2"/>
    <property type="match status" value="4"/>
</dbReference>
<keyword evidence="16" id="KW-1185">Reference proteome</keyword>
<protein>
    <submittedName>
        <fullName evidence="15">Low density lipoprotein receptor-related protein 10</fullName>
    </submittedName>
</protein>
<feature type="region of interest" description="Disordered" evidence="12">
    <location>
        <begin position="635"/>
        <end position="681"/>
    </location>
</feature>
<keyword evidence="5" id="KW-0677">Repeat</keyword>
<dbReference type="GeneTree" id="ENSGT00940000160783"/>
<dbReference type="OMA" id="ACSHFEP"/>
<dbReference type="InParanoid" id="A0A3P8UY89"/>
<evidence type="ECO:0000256" key="7">
    <source>
        <dbReference type="ARBA" id="ARBA00023136"/>
    </source>
</evidence>
<dbReference type="InterPro" id="IPR036055">
    <property type="entry name" value="LDL_receptor-like_sf"/>
</dbReference>
<dbReference type="Pfam" id="PF00057">
    <property type="entry name" value="Ldl_recept_a"/>
    <property type="match status" value="2"/>
</dbReference>
<accession>A0A3P8UY89</accession>
<dbReference type="InterPro" id="IPR023415">
    <property type="entry name" value="LDLR_class-A_CS"/>
</dbReference>
<reference evidence="15" key="3">
    <citation type="submission" date="2025-09" db="UniProtKB">
        <authorList>
            <consortium name="Ensembl"/>
        </authorList>
    </citation>
    <scope>IDENTIFICATION</scope>
</reference>
<keyword evidence="3" id="KW-0254">Endocytosis</keyword>
<evidence type="ECO:0000256" key="9">
    <source>
        <dbReference type="ARBA" id="ARBA00023176"/>
    </source>
</evidence>
<dbReference type="InterPro" id="IPR050685">
    <property type="entry name" value="LDLR"/>
</dbReference>
<dbReference type="GO" id="GO:0005905">
    <property type="term" value="C:clathrin-coated pit"/>
    <property type="evidence" value="ECO:0007669"/>
    <property type="project" value="UniProtKB-KW"/>
</dbReference>
<keyword evidence="8 11" id="KW-1015">Disulfide bond</keyword>
<dbReference type="Gene3D" id="4.10.400.10">
    <property type="entry name" value="Low-density Lipoprotein Receptor"/>
    <property type="match status" value="4"/>
</dbReference>
<evidence type="ECO:0000256" key="5">
    <source>
        <dbReference type="ARBA" id="ARBA00022737"/>
    </source>
</evidence>
<keyword evidence="13" id="KW-0732">Signal</keyword>
<dbReference type="PROSITE" id="PS01209">
    <property type="entry name" value="LDLRA_1"/>
    <property type="match status" value="1"/>
</dbReference>
<keyword evidence="9" id="KW-0168">Coated pit</keyword>
<evidence type="ECO:0000256" key="12">
    <source>
        <dbReference type="SAM" id="MobiDB-lite"/>
    </source>
</evidence>
<evidence type="ECO:0000256" key="1">
    <source>
        <dbReference type="ARBA" id="ARBA00004167"/>
    </source>
</evidence>
<dbReference type="Proteomes" id="UP000265120">
    <property type="component" value="Chromosome 1"/>
</dbReference>
<comment type="similarity">
    <text evidence="2">Belongs to the LDLR family.</text>
</comment>
<evidence type="ECO:0000256" key="8">
    <source>
        <dbReference type="ARBA" id="ARBA00023157"/>
    </source>
</evidence>
<dbReference type="CTD" id="26020"/>
<evidence type="ECO:0000256" key="6">
    <source>
        <dbReference type="ARBA" id="ARBA00022989"/>
    </source>
</evidence>
<feature type="disulfide bond" evidence="11">
    <location>
        <begin position="483"/>
        <end position="501"/>
    </location>
</feature>
<keyword evidence="4" id="KW-0812">Transmembrane</keyword>
<dbReference type="PANTHER" id="PTHR24270">
    <property type="entry name" value="LOW-DENSITY LIPOPROTEIN RECEPTOR-RELATED"/>
    <property type="match status" value="1"/>
</dbReference>
<dbReference type="GO" id="GO:0005886">
    <property type="term" value="C:plasma membrane"/>
    <property type="evidence" value="ECO:0007669"/>
    <property type="project" value="TreeGrafter"/>
</dbReference>
<evidence type="ECO:0000259" key="14">
    <source>
        <dbReference type="PROSITE" id="PS01180"/>
    </source>
</evidence>
<dbReference type="Ensembl" id="ENSCSET00000006858.1">
    <property type="protein sequence ID" value="ENSCSEP00000006784.1"/>
    <property type="gene ID" value="ENSCSEG00000004387.1"/>
</dbReference>
<dbReference type="SMART" id="SM00192">
    <property type="entry name" value="LDLa"/>
    <property type="match status" value="4"/>
</dbReference>
<dbReference type="STRING" id="244447.ENSCSEP00000006784"/>
<evidence type="ECO:0000256" key="4">
    <source>
        <dbReference type="ARBA" id="ARBA00022692"/>
    </source>
</evidence>
<keyword evidence="7" id="KW-0472">Membrane</keyword>
<feature type="region of interest" description="Disordered" evidence="12">
    <location>
        <begin position="758"/>
        <end position="811"/>
    </location>
</feature>
<dbReference type="KEGG" id="csem:103388216"/>
<evidence type="ECO:0000256" key="10">
    <source>
        <dbReference type="ARBA" id="ARBA00037878"/>
    </source>
</evidence>
<dbReference type="GeneID" id="103388216"/>
<feature type="region of interest" description="Disordered" evidence="12">
    <location>
        <begin position="184"/>
        <end position="272"/>
    </location>
</feature>
<dbReference type="Gene3D" id="2.60.120.290">
    <property type="entry name" value="Spermadhesin, CUB domain"/>
    <property type="match status" value="2"/>
</dbReference>
<sequence length="811" mass="88587">MTYKYNFLVFTAAVCCLFNPVHSSVRCGHSLQILDSQVGEIRSSAYHSWSYRFGSTYDCWVIKGVEDKPVVLSFSQFSARCKKEWLSIKSSAGGDPVVLCGSKLPPPMEFPSGNITVIHHFLPHLFPVSSFLLSYARDSGDCPSSSFLCPGGRCIPLSWRCNGQVECLGPGLGSDEQGCYVEEETPSPFKHTSSQATQAKEETHTEKTDIRDLERSVHLNKPLSSDRSSEVDDLLALLKREEEQQQEEEEDEESQEDQEQTQKPPSVTPVPIEWPCGGLLQNFYGTFSPPSQRGPALNCVWTLDPQDSRPLRLDLQQLVLGSGDKLTIYNRQQGKGDILKIITSTSNYKPIQLESSTGLLSLKYETLPGSKGNGFNATFHVGSYCPPWEGRCGGTSGGCFTQEQRCDGKWDCPETGKDEEGCRGCGPNQFACGAVGPRMLATGHFAGRPLCYPVKERCNYQLYCTDGSDERDCSTCQPGTFHCDSDRCLFESWRCDGQVDCKDGTDELNCTVVLPRKVITAATVGSLVCGLLLVIAMGCTCKLYSLRTREYSLFAPISRQEAELIQQQAPPSYGQLIAQGIIPPVEDFPTENPNESSSLSLRGILQLLRQDAANSPHRRRRPRFVRRAVRRMRRWGLIPRAPSSRSTQTSSSNQQQSDPTSSGQEPVRSIPSSSSSSAVEAVNQPVPQKLGLLAQSEQRQQHQQSPPPAPAPPPAVPSPPPPPYAPPAPPLTPPVTVPPSSPSLASIFHTLGLSISLFRGSPSSSSSSSSTNSMPLSTSPSFSSSSSDDEVLLIPLSEDTTSEEEDVPMLT</sequence>
<feature type="compositionally biased region" description="Low complexity" evidence="12">
    <location>
        <begin position="758"/>
        <end position="786"/>
    </location>
</feature>
<keyword evidence="6" id="KW-1133">Transmembrane helix</keyword>
<dbReference type="GO" id="GO:0005041">
    <property type="term" value="F:low-density lipoprotein particle receptor activity"/>
    <property type="evidence" value="ECO:0007669"/>
    <property type="project" value="TreeGrafter"/>
</dbReference>
<dbReference type="PRINTS" id="PR00261">
    <property type="entry name" value="LDLRECEPTOR"/>
</dbReference>
<feature type="disulfide bond" evidence="11">
    <location>
        <begin position="142"/>
        <end position="154"/>
    </location>
</feature>
<dbReference type="InterPro" id="IPR035914">
    <property type="entry name" value="Sperma_CUB_dom_sf"/>
</dbReference>
<dbReference type="GO" id="GO:0006897">
    <property type="term" value="P:endocytosis"/>
    <property type="evidence" value="ECO:0007669"/>
    <property type="project" value="UniProtKB-KW"/>
</dbReference>
<dbReference type="CDD" id="cd00112">
    <property type="entry name" value="LDLa"/>
    <property type="match status" value="4"/>
</dbReference>
<evidence type="ECO:0000256" key="2">
    <source>
        <dbReference type="ARBA" id="ARBA00009939"/>
    </source>
</evidence>
<feature type="compositionally biased region" description="Basic and acidic residues" evidence="12">
    <location>
        <begin position="199"/>
        <end position="217"/>
    </location>
</feature>
<dbReference type="SUPFAM" id="SSF57424">
    <property type="entry name" value="LDL receptor-like module"/>
    <property type="match status" value="2"/>
</dbReference>
<feature type="signal peptide" evidence="13">
    <location>
        <begin position="1"/>
        <end position="23"/>
    </location>
</feature>
<feature type="compositionally biased region" description="Acidic residues" evidence="12">
    <location>
        <begin position="800"/>
        <end position="811"/>
    </location>
</feature>
<dbReference type="PROSITE" id="PS01180">
    <property type="entry name" value="CUB"/>
    <property type="match status" value="2"/>
</dbReference>
<reference evidence="15" key="2">
    <citation type="submission" date="2025-08" db="UniProtKB">
        <authorList>
            <consortium name="Ensembl"/>
        </authorList>
    </citation>
    <scope>IDENTIFICATION</scope>
</reference>
<dbReference type="AlphaFoldDB" id="A0A3P8UY89"/>
<comment type="caution">
    <text evidence="11">Lacks conserved residue(s) required for the propagation of feature annotation.</text>
</comment>
<feature type="chain" id="PRO_5018139664" evidence="13">
    <location>
        <begin position="24"/>
        <end position="811"/>
    </location>
</feature>
<feature type="compositionally biased region" description="Pro residues" evidence="12">
    <location>
        <begin position="705"/>
        <end position="741"/>
    </location>
</feature>
<name>A0A3P8UY89_CYNSE</name>
<dbReference type="InterPro" id="IPR000859">
    <property type="entry name" value="CUB_dom"/>
</dbReference>
<evidence type="ECO:0000313" key="15">
    <source>
        <dbReference type="Ensembl" id="ENSCSEP00000006784.1"/>
    </source>
</evidence>
<organism evidence="15 16">
    <name type="scientific">Cynoglossus semilaevis</name>
    <name type="common">Tongue sole</name>
    <dbReference type="NCBI Taxonomy" id="244447"/>
    <lineage>
        <taxon>Eukaryota</taxon>
        <taxon>Metazoa</taxon>
        <taxon>Chordata</taxon>
        <taxon>Craniata</taxon>
        <taxon>Vertebrata</taxon>
        <taxon>Euteleostomi</taxon>
        <taxon>Actinopterygii</taxon>
        <taxon>Neopterygii</taxon>
        <taxon>Teleostei</taxon>
        <taxon>Neoteleostei</taxon>
        <taxon>Acanthomorphata</taxon>
        <taxon>Carangaria</taxon>
        <taxon>Pleuronectiformes</taxon>
        <taxon>Pleuronectoidei</taxon>
        <taxon>Cynoglossidae</taxon>
        <taxon>Cynoglossinae</taxon>
        <taxon>Cynoglossus</taxon>
    </lineage>
</organism>
<feature type="compositionally biased region" description="Low complexity" evidence="12">
    <location>
        <begin position="643"/>
        <end position="662"/>
    </location>
</feature>
<feature type="disulfide bond" evidence="11">
    <location>
        <begin position="476"/>
        <end position="488"/>
    </location>
</feature>
<feature type="domain" description="CUB" evidence="14">
    <location>
        <begin position="276"/>
        <end position="382"/>
    </location>
</feature>
<evidence type="ECO:0000256" key="13">
    <source>
        <dbReference type="SAM" id="SignalP"/>
    </source>
</evidence>
<dbReference type="FunCoup" id="A0A3P8UY89">
    <property type="interactions" value="535"/>
</dbReference>
<evidence type="ECO:0000256" key="11">
    <source>
        <dbReference type="PROSITE-ProRule" id="PRU00124"/>
    </source>
</evidence>
<dbReference type="PANTHER" id="PTHR24270:SF17">
    <property type="entry name" value="LOW-DENSITY LIPOPROTEIN RECEPTOR-RELATED PROTEIN 10"/>
    <property type="match status" value="1"/>
</dbReference>
<feature type="region of interest" description="Disordered" evidence="12">
    <location>
        <begin position="695"/>
        <end position="745"/>
    </location>
</feature>
<evidence type="ECO:0000313" key="16">
    <source>
        <dbReference type="Proteomes" id="UP000265120"/>
    </source>
</evidence>
<dbReference type="OrthoDB" id="9990982at2759"/>
<evidence type="ECO:0000256" key="3">
    <source>
        <dbReference type="ARBA" id="ARBA00022583"/>
    </source>
</evidence>
<feature type="domain" description="CUB" evidence="14">
    <location>
        <begin position="27"/>
        <end position="138"/>
    </location>
</feature>
<feature type="compositionally biased region" description="Polar residues" evidence="12">
    <location>
        <begin position="695"/>
        <end position="704"/>
    </location>
</feature>